<dbReference type="Proteomes" id="UP001362999">
    <property type="component" value="Unassembled WGS sequence"/>
</dbReference>
<proteinExistence type="predicted"/>
<keyword evidence="3" id="KW-1185">Reference proteome</keyword>
<organism evidence="2 3">
    <name type="scientific">Favolaschia claudopus</name>
    <dbReference type="NCBI Taxonomy" id="2862362"/>
    <lineage>
        <taxon>Eukaryota</taxon>
        <taxon>Fungi</taxon>
        <taxon>Dikarya</taxon>
        <taxon>Basidiomycota</taxon>
        <taxon>Agaricomycotina</taxon>
        <taxon>Agaricomycetes</taxon>
        <taxon>Agaricomycetidae</taxon>
        <taxon>Agaricales</taxon>
        <taxon>Marasmiineae</taxon>
        <taxon>Mycenaceae</taxon>
        <taxon>Favolaschia</taxon>
    </lineage>
</organism>
<dbReference type="EMBL" id="JAWWNJ010000030">
    <property type="protein sequence ID" value="KAK7027180.1"/>
    <property type="molecule type" value="Genomic_DNA"/>
</dbReference>
<evidence type="ECO:0000313" key="3">
    <source>
        <dbReference type="Proteomes" id="UP001362999"/>
    </source>
</evidence>
<protein>
    <recommendedName>
        <fullName evidence="1">DUF6589 domain-containing protein</fullName>
    </recommendedName>
</protein>
<gene>
    <name evidence="2" type="ORF">R3P38DRAFT_2527329</name>
</gene>
<comment type="caution">
    <text evidence="2">The sequence shown here is derived from an EMBL/GenBank/DDBJ whole genome shotgun (WGS) entry which is preliminary data.</text>
</comment>
<accession>A0AAW0BM43</accession>
<evidence type="ECO:0000313" key="2">
    <source>
        <dbReference type="EMBL" id="KAK7027180.1"/>
    </source>
</evidence>
<reference evidence="2 3" key="1">
    <citation type="journal article" date="2024" name="J Genomics">
        <title>Draft genome sequencing and assembly of Favolaschia claudopus CIRM-BRFM 2984 isolated from oak limbs.</title>
        <authorList>
            <person name="Navarro D."/>
            <person name="Drula E."/>
            <person name="Chaduli D."/>
            <person name="Cazenave R."/>
            <person name="Ahrendt S."/>
            <person name="Wang J."/>
            <person name="Lipzen A."/>
            <person name="Daum C."/>
            <person name="Barry K."/>
            <person name="Grigoriev I.V."/>
            <person name="Favel A."/>
            <person name="Rosso M.N."/>
            <person name="Martin F."/>
        </authorList>
    </citation>
    <scope>NUCLEOTIDE SEQUENCE [LARGE SCALE GENOMIC DNA]</scope>
    <source>
        <strain evidence="2 3">CIRM-BRFM 2984</strain>
    </source>
</reference>
<name>A0AAW0BM43_9AGAR</name>
<sequence length="107" mass="12200">DVSAILRLEHLQPAPGAFHMELNLAWMILRVHRGDAREIGSLQYFISLLAKKNPKPDFETLFSLLEQVLTGTRRKCTYRGRGTALSSVPAGCEFRERNQQESRRFGV</sequence>
<evidence type="ECO:0000259" key="1">
    <source>
        <dbReference type="Pfam" id="PF20231"/>
    </source>
</evidence>
<feature type="non-terminal residue" evidence="2">
    <location>
        <position position="1"/>
    </location>
</feature>
<dbReference type="AlphaFoldDB" id="A0AAW0BM43"/>
<feature type="domain" description="DUF6589" evidence="1">
    <location>
        <begin position="4"/>
        <end position="77"/>
    </location>
</feature>
<dbReference type="InterPro" id="IPR046496">
    <property type="entry name" value="DUF6589"/>
</dbReference>
<dbReference type="Pfam" id="PF20231">
    <property type="entry name" value="DUF6589"/>
    <property type="match status" value="1"/>
</dbReference>